<evidence type="ECO:0000259" key="3">
    <source>
        <dbReference type="Pfam" id="PF12849"/>
    </source>
</evidence>
<evidence type="ECO:0000313" key="5">
    <source>
        <dbReference type="Proteomes" id="UP000292003"/>
    </source>
</evidence>
<keyword evidence="1" id="KW-0732">Signal</keyword>
<dbReference type="Proteomes" id="UP000292003">
    <property type="component" value="Unassembled WGS sequence"/>
</dbReference>
<evidence type="ECO:0000256" key="2">
    <source>
        <dbReference type="SAM" id="Phobius"/>
    </source>
</evidence>
<dbReference type="InterPro" id="IPR024370">
    <property type="entry name" value="PBP_domain"/>
</dbReference>
<keyword evidence="2" id="KW-0812">Transmembrane</keyword>
<comment type="caution">
    <text evidence="4">The sequence shown here is derived from an EMBL/GenBank/DDBJ whole genome shotgun (WGS) entry which is preliminary data.</text>
</comment>
<keyword evidence="2" id="KW-0472">Membrane</keyword>
<accession>A0A4Q7J7B7</accession>
<dbReference type="Gene3D" id="3.40.190.10">
    <property type="entry name" value="Periplasmic binding protein-like II"/>
    <property type="match status" value="2"/>
</dbReference>
<dbReference type="PANTHER" id="PTHR30570">
    <property type="entry name" value="PERIPLASMIC PHOSPHATE BINDING COMPONENT OF PHOSPHATE ABC TRANSPORTER"/>
    <property type="match status" value="1"/>
</dbReference>
<feature type="domain" description="PBP" evidence="3">
    <location>
        <begin position="277"/>
        <end position="529"/>
    </location>
</feature>
<gene>
    <name evidence="4" type="ORF">EWH70_14160</name>
</gene>
<keyword evidence="2" id="KW-1133">Transmembrane helix</keyword>
<proteinExistence type="predicted"/>
<sequence length="560" mass="60358">MGIGQAMQSIAELLGSGEGSLVLGIAALIAIGAPFADRYVIRRKRLTFRVLYNSKIGLTPVDLNDDAHSAKMDPHLKTMARQLSRMSIVVIRIRNTGSFDIDPDDFETPISFTFGDRIVWDARISEATTDDLRQLIRENMEFFSRESTPDVADREKLSGVRSWLPQRLAGLLGSQDKEKEPEPPQLHGVRLTRLSLKRSEKFKLVVVLREPGDNGRTEISKDVTRRGRISGGRIKDEKQQRRLSWPVVTGAVGVLLTGALIATLLTASRPVDPAIRCADGTIRVEGSTVFTPIVGRIAQKYTQACSDATVTAQPTGSIDGVRALAALPAEQRGELAVLSDGRGGEQAKALVPQAVAVIVFGVVVNTSAGVDRLTTEQLRDIFQGRIRDWNQLRPGPSMPIRLVGRGQESGSRQAFETEVLGGTEGGLSSDSCERPERDAGAATVRCERSSTSDVLAEIAATPGAIGYADVPAAKAATAGDQSLTTVRLDGREPDVSVIAAGYPFWTIEYLYTKGVPDGDSLLKNFLDYLRGDAARAELQEAGYTPCVGRDGSVHPLCAAP</sequence>
<keyword evidence="5" id="KW-1185">Reference proteome</keyword>
<evidence type="ECO:0000313" key="4">
    <source>
        <dbReference type="EMBL" id="RZQ63560.1"/>
    </source>
</evidence>
<dbReference type="SUPFAM" id="SSF53850">
    <property type="entry name" value="Periplasmic binding protein-like II"/>
    <property type="match status" value="1"/>
</dbReference>
<dbReference type="OrthoDB" id="9790048at2"/>
<dbReference type="EMBL" id="SFCC01000006">
    <property type="protein sequence ID" value="RZQ63560.1"/>
    <property type="molecule type" value="Genomic_DNA"/>
</dbReference>
<name>A0A4Q7J7B7_9PSEU</name>
<dbReference type="InterPro" id="IPR050811">
    <property type="entry name" value="Phosphate_ABC_transporter"/>
</dbReference>
<protein>
    <submittedName>
        <fullName evidence="4">Phosphate-binding protein</fullName>
    </submittedName>
</protein>
<evidence type="ECO:0000256" key="1">
    <source>
        <dbReference type="ARBA" id="ARBA00022729"/>
    </source>
</evidence>
<reference evidence="4 5" key="1">
    <citation type="submission" date="2019-02" db="EMBL/GenBank/DDBJ databases">
        <title>Draft genome sequence of Amycolatopsis sp. 8-3EHSu isolated from roots of Suaeda maritima.</title>
        <authorList>
            <person name="Duangmal K."/>
            <person name="Chantavorakit T."/>
        </authorList>
    </citation>
    <scope>NUCLEOTIDE SEQUENCE [LARGE SCALE GENOMIC DNA]</scope>
    <source>
        <strain evidence="4 5">8-3EHSu</strain>
    </source>
</reference>
<feature type="transmembrane region" description="Helical" evidence="2">
    <location>
        <begin position="243"/>
        <end position="267"/>
    </location>
</feature>
<feature type="transmembrane region" description="Helical" evidence="2">
    <location>
        <begin position="20"/>
        <end position="41"/>
    </location>
</feature>
<dbReference type="AlphaFoldDB" id="A0A4Q7J7B7"/>
<dbReference type="PANTHER" id="PTHR30570:SF1">
    <property type="entry name" value="PHOSPHATE-BINDING PROTEIN PSTS"/>
    <property type="match status" value="1"/>
</dbReference>
<dbReference type="Pfam" id="PF12849">
    <property type="entry name" value="PBP_like_2"/>
    <property type="match status" value="1"/>
</dbReference>
<dbReference type="RefSeq" id="WP_130475812.1">
    <property type="nucleotide sequence ID" value="NZ_SFCC01000006.1"/>
</dbReference>
<organism evidence="4 5">
    <name type="scientific">Amycolatopsis suaedae</name>
    <dbReference type="NCBI Taxonomy" id="2510978"/>
    <lineage>
        <taxon>Bacteria</taxon>
        <taxon>Bacillati</taxon>
        <taxon>Actinomycetota</taxon>
        <taxon>Actinomycetes</taxon>
        <taxon>Pseudonocardiales</taxon>
        <taxon>Pseudonocardiaceae</taxon>
        <taxon>Amycolatopsis</taxon>
    </lineage>
</organism>